<dbReference type="Gene3D" id="3.90.79.10">
    <property type="entry name" value="Nucleoside Triphosphate Pyrophosphohydrolase"/>
    <property type="match status" value="1"/>
</dbReference>
<dbReference type="PANTHER" id="PTHR43736:SF1">
    <property type="entry name" value="DIHYDRONEOPTERIN TRIPHOSPHATE DIPHOSPHATASE"/>
    <property type="match status" value="1"/>
</dbReference>
<evidence type="ECO:0000259" key="3">
    <source>
        <dbReference type="PROSITE" id="PS51462"/>
    </source>
</evidence>
<dbReference type="EMBL" id="CP031043">
    <property type="protein sequence ID" value="QDZ23296.1"/>
    <property type="molecule type" value="Genomic_DNA"/>
</dbReference>
<name>A0A5B8MS49_9CHLO</name>
<dbReference type="GO" id="GO:0016787">
    <property type="term" value="F:hydrolase activity"/>
    <property type="evidence" value="ECO:0007669"/>
    <property type="project" value="UniProtKB-KW"/>
</dbReference>
<dbReference type="InterPro" id="IPR000086">
    <property type="entry name" value="NUDIX_hydrolase_dom"/>
</dbReference>
<comment type="similarity">
    <text evidence="2">Belongs to the Nudix hydrolase family.</text>
</comment>
<reference evidence="4 5" key="1">
    <citation type="submission" date="2018-07" db="EMBL/GenBank/DDBJ databases">
        <title>The complete nuclear genome of the prasinophyte Chloropicon primus (CCMP1205).</title>
        <authorList>
            <person name="Pombert J.-F."/>
            <person name="Otis C."/>
            <person name="Turmel M."/>
            <person name="Lemieux C."/>
        </authorList>
    </citation>
    <scope>NUCLEOTIDE SEQUENCE [LARGE SCALE GENOMIC DNA]</scope>
    <source>
        <strain evidence="4 5">CCMP1205</strain>
    </source>
</reference>
<evidence type="ECO:0000313" key="4">
    <source>
        <dbReference type="EMBL" id="QDZ23296.1"/>
    </source>
</evidence>
<evidence type="ECO:0000256" key="2">
    <source>
        <dbReference type="RuleBase" id="RU003476"/>
    </source>
</evidence>
<dbReference type="InterPro" id="IPR015797">
    <property type="entry name" value="NUDIX_hydrolase-like_dom_sf"/>
</dbReference>
<protein>
    <submittedName>
        <fullName evidence="4">NUDIX hydrolase</fullName>
    </submittedName>
</protein>
<dbReference type="PRINTS" id="PR00502">
    <property type="entry name" value="NUDIXFAMILY"/>
</dbReference>
<dbReference type="SUPFAM" id="SSF55811">
    <property type="entry name" value="Nudix"/>
    <property type="match status" value="1"/>
</dbReference>
<dbReference type="PANTHER" id="PTHR43736">
    <property type="entry name" value="ADP-RIBOSE PYROPHOSPHATASE"/>
    <property type="match status" value="1"/>
</dbReference>
<dbReference type="PROSITE" id="PS51462">
    <property type="entry name" value="NUDIX"/>
    <property type="match status" value="1"/>
</dbReference>
<dbReference type="OrthoDB" id="447842at2759"/>
<keyword evidence="5" id="KW-1185">Reference proteome</keyword>
<evidence type="ECO:0000256" key="1">
    <source>
        <dbReference type="ARBA" id="ARBA00022801"/>
    </source>
</evidence>
<organism evidence="4 5">
    <name type="scientific">Chloropicon primus</name>
    <dbReference type="NCBI Taxonomy" id="1764295"/>
    <lineage>
        <taxon>Eukaryota</taxon>
        <taxon>Viridiplantae</taxon>
        <taxon>Chlorophyta</taxon>
        <taxon>Chloropicophyceae</taxon>
        <taxon>Chloropicales</taxon>
        <taxon>Chloropicaceae</taxon>
        <taxon>Chloropicon</taxon>
    </lineage>
</organism>
<dbReference type="Pfam" id="PF00293">
    <property type="entry name" value="NUDIX"/>
    <property type="match status" value="1"/>
</dbReference>
<evidence type="ECO:0000313" key="5">
    <source>
        <dbReference type="Proteomes" id="UP000316726"/>
    </source>
</evidence>
<dbReference type="PROSITE" id="PS00893">
    <property type="entry name" value="NUDIX_BOX"/>
    <property type="match status" value="1"/>
</dbReference>
<proteinExistence type="inferred from homology"/>
<feature type="domain" description="Nudix hydrolase" evidence="3">
    <location>
        <begin position="1"/>
        <end position="123"/>
    </location>
</feature>
<dbReference type="Proteomes" id="UP000316726">
    <property type="component" value="Chromosome 10"/>
</dbReference>
<dbReference type="AlphaFoldDB" id="A0A5B8MS49"/>
<gene>
    <name evidence="4" type="ORF">A3770_10p58140</name>
</gene>
<dbReference type="InterPro" id="IPR020084">
    <property type="entry name" value="NUDIX_hydrolase_CS"/>
</dbReference>
<accession>A0A5B8MS49</accession>
<keyword evidence="1 2" id="KW-0378">Hydrolase</keyword>
<dbReference type="InterPro" id="IPR020476">
    <property type="entry name" value="Nudix_hydrolase"/>
</dbReference>
<sequence length="135" mass="15239">MEAALVERKNEPAKNTFAFPGGRLDLGESLEDCARREVKEETNLDLCGSFPLQHVTTIDHVSRDEEGRVKYHYVIVEFVGLAEGEPVPGDDAASIDWATLKEIDSKNILDKKAHKDVLEKAIEVYSRETGRRREQ</sequence>
<dbReference type="CDD" id="cd04673">
    <property type="entry name" value="NUDIX_ADPRase"/>
    <property type="match status" value="1"/>
</dbReference>